<dbReference type="Proteomes" id="UP000243197">
    <property type="component" value="Chromosome"/>
</dbReference>
<proteinExistence type="predicted"/>
<organism evidence="1 2">
    <name type="scientific">Ichthyobacterium seriolicida</name>
    <dbReference type="NCBI Taxonomy" id="242600"/>
    <lineage>
        <taxon>Bacteria</taxon>
        <taxon>Pseudomonadati</taxon>
        <taxon>Bacteroidota</taxon>
        <taxon>Flavobacteriia</taxon>
        <taxon>Flavobacteriales</taxon>
        <taxon>Ichthyobacteriaceae</taxon>
        <taxon>Ichthyobacterium</taxon>
    </lineage>
</organism>
<dbReference type="KEGG" id="ise:JBKA6_0608"/>
<evidence type="ECO:0000313" key="2">
    <source>
        <dbReference type="Proteomes" id="UP000243197"/>
    </source>
</evidence>
<gene>
    <name evidence="1" type="ORF">JBKA6_0608</name>
</gene>
<dbReference type="EMBL" id="AP014564">
    <property type="protein sequence ID" value="BAV94621.1"/>
    <property type="molecule type" value="Genomic_DNA"/>
</dbReference>
<dbReference type="AlphaFoldDB" id="A0A1J1E102"/>
<reference evidence="1 2" key="1">
    <citation type="submission" date="2014-03" db="EMBL/GenBank/DDBJ databases">
        <title>complete genome sequence of Flavobacteriaceae bacterium JBKA-6.</title>
        <authorList>
            <person name="Takano T."/>
            <person name="Nakamura Y."/>
            <person name="Takuma S."/>
            <person name="Yasuike M."/>
            <person name="Matsuyama T."/>
            <person name="Sakai T."/>
            <person name="Fujiwara A."/>
            <person name="Kimoto K."/>
            <person name="Fukuda Y."/>
            <person name="Kondo H."/>
            <person name="Hirono I."/>
            <person name="Nakayasu C."/>
        </authorList>
    </citation>
    <scope>NUCLEOTIDE SEQUENCE [LARGE SCALE GENOMIC DNA]</scope>
    <source>
        <strain evidence="1 2">JBKA-6</strain>
    </source>
</reference>
<name>A0A1J1E102_9FLAO</name>
<sequence length="57" mass="6577">MFIFLFSFLIYKNKKTASADNKIYGKAIKYKIPEFNPLAILLPPCIEDSATTLHMEH</sequence>
<accession>A0A1J1E102</accession>
<keyword evidence="2" id="KW-1185">Reference proteome</keyword>
<protein>
    <submittedName>
        <fullName evidence="1">Uncharacterized protein</fullName>
    </submittedName>
</protein>
<evidence type="ECO:0000313" key="1">
    <source>
        <dbReference type="EMBL" id="BAV94621.1"/>
    </source>
</evidence>